<comment type="caution">
    <text evidence="2">The sequence shown here is derived from an EMBL/GenBank/DDBJ whole genome shotgun (WGS) entry which is preliminary data.</text>
</comment>
<gene>
    <name evidence="2" type="ORF">GCM10010151_42260</name>
</gene>
<evidence type="ECO:0000313" key="3">
    <source>
        <dbReference type="Proteomes" id="UP001501822"/>
    </source>
</evidence>
<sequence>MVEKPVRSVRIPDGRWQAVKDKARRENKTASDVVNEALEEHLAKDERRKKK</sequence>
<name>A0ABP3GKD4_9ACTN</name>
<accession>A0ABP3GKD4</accession>
<dbReference type="InterPro" id="IPR010985">
    <property type="entry name" value="Ribbon_hlx_hlx"/>
</dbReference>
<feature type="region of interest" description="Disordered" evidence="1">
    <location>
        <begin position="19"/>
        <end position="51"/>
    </location>
</feature>
<protein>
    <submittedName>
        <fullName evidence="2">Uncharacterized protein</fullName>
    </submittedName>
</protein>
<organism evidence="2 3">
    <name type="scientific">Actinoallomurus spadix</name>
    <dbReference type="NCBI Taxonomy" id="79912"/>
    <lineage>
        <taxon>Bacteria</taxon>
        <taxon>Bacillati</taxon>
        <taxon>Actinomycetota</taxon>
        <taxon>Actinomycetes</taxon>
        <taxon>Streptosporangiales</taxon>
        <taxon>Thermomonosporaceae</taxon>
        <taxon>Actinoallomurus</taxon>
    </lineage>
</organism>
<evidence type="ECO:0000256" key="1">
    <source>
        <dbReference type="SAM" id="MobiDB-lite"/>
    </source>
</evidence>
<feature type="compositionally biased region" description="Basic and acidic residues" evidence="1">
    <location>
        <begin position="38"/>
        <end position="51"/>
    </location>
</feature>
<evidence type="ECO:0000313" key="2">
    <source>
        <dbReference type="EMBL" id="GAA0348095.1"/>
    </source>
</evidence>
<dbReference type="EMBL" id="BAAABM010000037">
    <property type="protein sequence ID" value="GAA0348095.1"/>
    <property type="molecule type" value="Genomic_DNA"/>
</dbReference>
<proteinExistence type="predicted"/>
<dbReference type="RefSeq" id="WP_252801376.1">
    <property type="nucleotide sequence ID" value="NZ_BAAABM010000037.1"/>
</dbReference>
<feature type="compositionally biased region" description="Basic and acidic residues" evidence="1">
    <location>
        <begin position="19"/>
        <end position="29"/>
    </location>
</feature>
<reference evidence="3" key="1">
    <citation type="journal article" date="2019" name="Int. J. Syst. Evol. Microbiol.">
        <title>The Global Catalogue of Microorganisms (GCM) 10K type strain sequencing project: providing services to taxonomists for standard genome sequencing and annotation.</title>
        <authorList>
            <consortium name="The Broad Institute Genomics Platform"/>
            <consortium name="The Broad Institute Genome Sequencing Center for Infectious Disease"/>
            <person name="Wu L."/>
            <person name="Ma J."/>
        </authorList>
    </citation>
    <scope>NUCLEOTIDE SEQUENCE [LARGE SCALE GENOMIC DNA]</scope>
    <source>
        <strain evidence="3">JCM 3146</strain>
    </source>
</reference>
<dbReference type="SUPFAM" id="SSF47598">
    <property type="entry name" value="Ribbon-helix-helix"/>
    <property type="match status" value="1"/>
</dbReference>
<keyword evidence="3" id="KW-1185">Reference proteome</keyword>
<dbReference type="Proteomes" id="UP001501822">
    <property type="component" value="Unassembled WGS sequence"/>
</dbReference>